<organism evidence="1 2">
    <name type="scientific">Algibacter lectus</name>
    <dbReference type="NCBI Taxonomy" id="221126"/>
    <lineage>
        <taxon>Bacteria</taxon>
        <taxon>Pseudomonadati</taxon>
        <taxon>Bacteroidota</taxon>
        <taxon>Flavobacteriia</taxon>
        <taxon>Flavobacteriales</taxon>
        <taxon>Flavobacteriaceae</taxon>
        <taxon>Algibacter</taxon>
    </lineage>
</organism>
<proteinExistence type="predicted"/>
<dbReference type="Proteomes" id="UP000029644">
    <property type="component" value="Unassembled WGS sequence"/>
</dbReference>
<name>A0A090W5R6_9FLAO</name>
<gene>
    <name evidence="1" type="ORF">JCM19300_3430</name>
</gene>
<reference evidence="1 2" key="1">
    <citation type="journal article" date="2014" name="Genome Announc.">
        <title>Draft Genome Sequences of Marine Flavobacterium Algibacter lectus Strains SS8 and NR4.</title>
        <authorList>
            <person name="Takatani N."/>
            <person name="Nakanishi M."/>
            <person name="Meirelles P."/>
            <person name="Mino S."/>
            <person name="Suda W."/>
            <person name="Oshima K."/>
            <person name="Hattori M."/>
            <person name="Ohkuma M."/>
            <person name="Hosokawa M."/>
            <person name="Miyashita K."/>
            <person name="Thompson F.L."/>
            <person name="Niwa A."/>
            <person name="Sawabe T."/>
            <person name="Sawabe T."/>
        </authorList>
    </citation>
    <scope>NUCLEOTIDE SEQUENCE [LARGE SCALE GENOMIC DNA]</scope>
    <source>
        <strain evidence="1 2">JCM 19300</strain>
    </source>
</reference>
<comment type="caution">
    <text evidence="1">The sequence shown here is derived from an EMBL/GenBank/DDBJ whole genome shotgun (WGS) entry which is preliminary data.</text>
</comment>
<protein>
    <submittedName>
        <fullName evidence="1">Uncharacterized protein</fullName>
    </submittedName>
</protein>
<evidence type="ECO:0000313" key="2">
    <source>
        <dbReference type="Proteomes" id="UP000029644"/>
    </source>
</evidence>
<dbReference type="EMBL" id="BBNQ01000008">
    <property type="protein sequence ID" value="GAL62862.1"/>
    <property type="molecule type" value="Genomic_DNA"/>
</dbReference>
<dbReference type="AlphaFoldDB" id="A0A090W5R6"/>
<accession>A0A090W5R6</accession>
<evidence type="ECO:0000313" key="1">
    <source>
        <dbReference type="EMBL" id="GAL62862.1"/>
    </source>
</evidence>
<sequence>MIDKNAIFKIKTPAEFENLALEVFKFQFENNRCIVHFATYFTSIQQM</sequence>